<dbReference type="GO" id="GO:0046854">
    <property type="term" value="P:phosphatidylinositol phosphate biosynthetic process"/>
    <property type="evidence" value="ECO:0007669"/>
    <property type="project" value="InterPro"/>
</dbReference>
<dbReference type="Proteomes" id="UP000530564">
    <property type="component" value="Unassembled WGS sequence"/>
</dbReference>
<feature type="binding site" evidence="5">
    <location>
        <position position="68"/>
    </location>
    <ligand>
        <name>Mg(2+)</name>
        <dbReference type="ChEBI" id="CHEBI:18420"/>
        <label>1</label>
        <note>catalytic</note>
    </ligand>
</feature>
<feature type="binding site" evidence="5">
    <location>
        <position position="207"/>
    </location>
    <ligand>
        <name>Mg(2+)</name>
        <dbReference type="ChEBI" id="CHEBI:18420"/>
        <label>1</label>
        <note>catalytic</note>
    </ligand>
</feature>
<dbReference type="GO" id="GO:0006020">
    <property type="term" value="P:inositol metabolic process"/>
    <property type="evidence" value="ECO:0007669"/>
    <property type="project" value="TreeGrafter"/>
</dbReference>
<protein>
    <submittedName>
        <fullName evidence="6">Myo-inositol-1(Or 4)-monophosphatase</fullName>
        <ecNumber evidence="6">3.1.3.25</ecNumber>
    </submittedName>
</protein>
<dbReference type="InterPro" id="IPR020583">
    <property type="entry name" value="Inositol_monoP_metal-BS"/>
</dbReference>
<evidence type="ECO:0000256" key="2">
    <source>
        <dbReference type="ARBA" id="ARBA00022723"/>
    </source>
</evidence>
<dbReference type="PANTHER" id="PTHR20854">
    <property type="entry name" value="INOSITOL MONOPHOSPHATASE"/>
    <property type="match status" value="1"/>
</dbReference>
<organism evidence="6 7">
    <name type="scientific">Phenylobacterium haematophilum</name>
    <dbReference type="NCBI Taxonomy" id="98513"/>
    <lineage>
        <taxon>Bacteria</taxon>
        <taxon>Pseudomonadati</taxon>
        <taxon>Pseudomonadota</taxon>
        <taxon>Alphaproteobacteria</taxon>
        <taxon>Caulobacterales</taxon>
        <taxon>Caulobacteraceae</taxon>
        <taxon>Phenylobacterium</taxon>
    </lineage>
</organism>
<dbReference type="EMBL" id="JACIDK010000002">
    <property type="protein sequence ID" value="MBB3891228.1"/>
    <property type="molecule type" value="Genomic_DNA"/>
</dbReference>
<comment type="cofactor">
    <cofactor evidence="5">
        <name>Mg(2+)</name>
        <dbReference type="ChEBI" id="CHEBI:18420"/>
    </cofactor>
</comment>
<dbReference type="AlphaFoldDB" id="A0A839ZYK8"/>
<dbReference type="InterPro" id="IPR020550">
    <property type="entry name" value="Inositol_monophosphatase_CS"/>
</dbReference>
<evidence type="ECO:0000256" key="3">
    <source>
        <dbReference type="ARBA" id="ARBA00022801"/>
    </source>
</evidence>
<dbReference type="PROSITE" id="PS00630">
    <property type="entry name" value="IMP_2"/>
    <property type="match status" value="1"/>
</dbReference>
<dbReference type="CDD" id="cd01638">
    <property type="entry name" value="CysQ"/>
    <property type="match status" value="1"/>
</dbReference>
<dbReference type="Gene3D" id="3.40.190.80">
    <property type="match status" value="1"/>
</dbReference>
<dbReference type="Gene3D" id="3.30.540.10">
    <property type="entry name" value="Fructose-1,6-Bisphosphatase, subunit A, domain 1"/>
    <property type="match status" value="1"/>
</dbReference>
<dbReference type="GO" id="GO:0008934">
    <property type="term" value="F:inositol monophosphate 1-phosphatase activity"/>
    <property type="evidence" value="ECO:0007669"/>
    <property type="project" value="TreeGrafter"/>
</dbReference>
<dbReference type="EC" id="3.1.3.25" evidence="6"/>
<evidence type="ECO:0000313" key="6">
    <source>
        <dbReference type="EMBL" id="MBB3891228.1"/>
    </source>
</evidence>
<comment type="caution">
    <text evidence="6">The sequence shown here is derived from an EMBL/GenBank/DDBJ whole genome shotgun (WGS) entry which is preliminary data.</text>
</comment>
<dbReference type="PRINTS" id="PR00377">
    <property type="entry name" value="IMPHPHTASES"/>
</dbReference>
<accession>A0A839ZYK8</accession>
<evidence type="ECO:0000313" key="7">
    <source>
        <dbReference type="Proteomes" id="UP000530564"/>
    </source>
</evidence>
<proteinExistence type="inferred from homology"/>
<feature type="binding site" evidence="5">
    <location>
        <position position="89"/>
    </location>
    <ligand>
        <name>Mg(2+)</name>
        <dbReference type="ChEBI" id="CHEBI:18420"/>
        <label>1</label>
        <note>catalytic</note>
    </ligand>
</feature>
<keyword evidence="2 5" id="KW-0479">Metal-binding</keyword>
<dbReference type="GO" id="GO:0046872">
    <property type="term" value="F:metal ion binding"/>
    <property type="evidence" value="ECO:0007669"/>
    <property type="project" value="UniProtKB-KW"/>
</dbReference>
<dbReference type="PROSITE" id="PS00629">
    <property type="entry name" value="IMP_1"/>
    <property type="match status" value="1"/>
</dbReference>
<dbReference type="SUPFAM" id="SSF56655">
    <property type="entry name" value="Carbohydrate phosphatase"/>
    <property type="match status" value="1"/>
</dbReference>
<dbReference type="Pfam" id="PF00459">
    <property type="entry name" value="Inositol_P"/>
    <property type="match status" value="1"/>
</dbReference>
<name>A0A839ZYK8_9CAUL</name>
<dbReference type="PANTHER" id="PTHR20854:SF4">
    <property type="entry name" value="INOSITOL-1-MONOPHOSPHATASE-RELATED"/>
    <property type="match status" value="1"/>
</dbReference>
<dbReference type="RefSeq" id="WP_183771910.1">
    <property type="nucleotide sequence ID" value="NZ_JACIDK010000002.1"/>
</dbReference>
<gene>
    <name evidence="6" type="ORF">GGQ61_001945</name>
</gene>
<evidence type="ECO:0000256" key="4">
    <source>
        <dbReference type="ARBA" id="ARBA00022842"/>
    </source>
</evidence>
<feature type="binding site" evidence="5">
    <location>
        <position position="88"/>
    </location>
    <ligand>
        <name>Mg(2+)</name>
        <dbReference type="ChEBI" id="CHEBI:18420"/>
        <label>1</label>
        <note>catalytic</note>
    </ligand>
</feature>
<comment type="similarity">
    <text evidence="1">Belongs to the inositol monophosphatase superfamily.</text>
</comment>
<sequence>MTDPAQDLELITQAAFDAGVLAQKLRREGLETAYKEGDSPVTNADLATDALIKQMLTSARPDYGWLSEETADDPVRRSRRRLFVVDPIDGTRAFIKSRPWWAVSIAVVEDDKPIAGVVFAPDLDETYRATAGGGASLNGQLIRASQADTVEGCGMVGDARMFAHPAWPTPWPQMRIEARNSTAYRLCVIAAGAFDATMALVAKYDWDLAAADLIAREAGAFVGDHRGQPFVYNGVKPAQPSLVCAAPRLAPLILERVRHIDLPN</sequence>
<dbReference type="InterPro" id="IPR000760">
    <property type="entry name" value="Inositol_monophosphatase-like"/>
</dbReference>
<reference evidence="6 7" key="1">
    <citation type="submission" date="2020-08" db="EMBL/GenBank/DDBJ databases">
        <title>Genomic Encyclopedia of Type Strains, Phase IV (KMG-IV): sequencing the most valuable type-strain genomes for metagenomic binning, comparative biology and taxonomic classification.</title>
        <authorList>
            <person name="Goeker M."/>
        </authorList>
    </citation>
    <scope>NUCLEOTIDE SEQUENCE [LARGE SCALE GENOMIC DNA]</scope>
    <source>
        <strain evidence="6 7">DSM 21793</strain>
    </source>
</reference>
<evidence type="ECO:0000256" key="1">
    <source>
        <dbReference type="ARBA" id="ARBA00009759"/>
    </source>
</evidence>
<dbReference type="GO" id="GO:0007165">
    <property type="term" value="P:signal transduction"/>
    <property type="evidence" value="ECO:0007669"/>
    <property type="project" value="TreeGrafter"/>
</dbReference>
<feature type="binding site" evidence="5">
    <location>
        <position position="86"/>
    </location>
    <ligand>
        <name>Mg(2+)</name>
        <dbReference type="ChEBI" id="CHEBI:18420"/>
        <label>1</label>
        <note>catalytic</note>
    </ligand>
</feature>
<keyword evidence="7" id="KW-1185">Reference proteome</keyword>
<evidence type="ECO:0000256" key="5">
    <source>
        <dbReference type="PIRSR" id="PIRSR600760-2"/>
    </source>
</evidence>
<keyword evidence="3 6" id="KW-0378">Hydrolase</keyword>
<keyword evidence="4 5" id="KW-0460">Magnesium</keyword>